<accession>C4JYX8</accession>
<protein>
    <submittedName>
        <fullName evidence="1">Uncharacterized protein</fullName>
    </submittedName>
</protein>
<name>C4JYX8_UNCRE</name>
<evidence type="ECO:0000313" key="2">
    <source>
        <dbReference type="Proteomes" id="UP000002058"/>
    </source>
</evidence>
<dbReference type="RefSeq" id="XP_002582606.1">
    <property type="nucleotide sequence ID" value="XM_002582560.1"/>
</dbReference>
<dbReference type="KEGG" id="ure:UREG_07379"/>
<dbReference type="VEuPathDB" id="FungiDB:UREG_07379"/>
<dbReference type="AlphaFoldDB" id="C4JYX8"/>
<reference evidence="2" key="1">
    <citation type="journal article" date="2009" name="Genome Res.">
        <title>Comparative genomic analyses of the human fungal pathogens Coccidioides and their relatives.</title>
        <authorList>
            <person name="Sharpton T.J."/>
            <person name="Stajich J.E."/>
            <person name="Rounsley S.D."/>
            <person name="Gardner M.J."/>
            <person name="Wortman J.R."/>
            <person name="Jordar V.S."/>
            <person name="Maiti R."/>
            <person name="Kodira C.D."/>
            <person name="Neafsey D.E."/>
            <person name="Zeng Q."/>
            <person name="Hung C.-Y."/>
            <person name="McMahan C."/>
            <person name="Muszewska A."/>
            <person name="Grynberg M."/>
            <person name="Mandel M.A."/>
            <person name="Kellner E.M."/>
            <person name="Barker B.M."/>
            <person name="Galgiani J.N."/>
            <person name="Orbach M.J."/>
            <person name="Kirkland T.N."/>
            <person name="Cole G.T."/>
            <person name="Henn M.R."/>
            <person name="Birren B.W."/>
            <person name="Taylor J.W."/>
        </authorList>
    </citation>
    <scope>NUCLEOTIDE SEQUENCE [LARGE SCALE GENOMIC DNA]</scope>
    <source>
        <strain evidence="2">UAMH 1704</strain>
    </source>
</reference>
<dbReference type="InParanoid" id="C4JYX8"/>
<gene>
    <name evidence="1" type="ORF">UREG_07379</name>
</gene>
<organism evidence="1 2">
    <name type="scientific">Uncinocarpus reesii (strain UAMH 1704)</name>
    <dbReference type="NCBI Taxonomy" id="336963"/>
    <lineage>
        <taxon>Eukaryota</taxon>
        <taxon>Fungi</taxon>
        <taxon>Dikarya</taxon>
        <taxon>Ascomycota</taxon>
        <taxon>Pezizomycotina</taxon>
        <taxon>Eurotiomycetes</taxon>
        <taxon>Eurotiomycetidae</taxon>
        <taxon>Onygenales</taxon>
        <taxon>Onygenaceae</taxon>
        <taxon>Uncinocarpus</taxon>
    </lineage>
</organism>
<dbReference type="Proteomes" id="UP000002058">
    <property type="component" value="Unassembled WGS sequence"/>
</dbReference>
<dbReference type="HOGENOM" id="CLU_1929159_0_0_1"/>
<dbReference type="EMBL" id="CH476619">
    <property type="protein sequence ID" value="EEP82514.1"/>
    <property type="molecule type" value="Genomic_DNA"/>
</dbReference>
<evidence type="ECO:0000313" key="1">
    <source>
        <dbReference type="EMBL" id="EEP82514.1"/>
    </source>
</evidence>
<keyword evidence="2" id="KW-1185">Reference proteome</keyword>
<proteinExistence type="predicted"/>
<sequence length="131" mass="15111">MSVNGHVAIIHPSIYVHMRFVESGRTRMKPAGRDSFTCDIFLPGRTVAVQYQQIKRQKQSDMCGRLSGGWPLGAFFPNRSSWEFEIELWWHECVHDTWKFLPPRLFANYKATTGRMEGIGQQLVDPRSSPI</sequence>
<dbReference type="GeneID" id="8439980"/>